<dbReference type="Pfam" id="PF04784">
    <property type="entry name" value="DUF547"/>
    <property type="match status" value="1"/>
</dbReference>
<evidence type="ECO:0000313" key="3">
    <source>
        <dbReference type="EMBL" id="KAG0476239.1"/>
    </source>
</evidence>
<sequence>MDPVRFTRRSRRVESIKVKRHGEVGPGDEGVLCCILSARCSCSRFSPVSDSRPLSQYSSAAYLRSLIPPAVFCQSRLLMPKFEKSSWEQDPSGTRKTDAEQSTEESKKVNKSVWFVKIADIMESCRPKEDGESTAVVEGKIVSTFSEHCHNDTVDSQADDMGNLSINDKLHNNYEGDRSKHHVSKPYGPDDEQITIVNQKPEEAVAEEQQEDPVFDGTGLDLEATMGSFSQSPEHETDVQVSAWPEKAVVFKNFMKDRGSIAISSVLHRLSGKKDDDYEVNNDAKLKNEEEFNVNEEEFSVNKEEEDSSFEFKLREALGKAGDVSAWNPLKYIMIGRNVPVRNKLEQPEVVTDKSVEEQTKKGRIIVYTRLECQACRKVRSFMCYKHLTYVEINIDIYPSRKVELKRSTGSFDVPRVYFNDVLIGGLDELMLLDKSGMLDEKINILLKEEPPSEAPSPPLPGEDDVTGSGRLDELAAIVRKMRGSIVVKDRFYKMRRFSNCFLASEAVNFLAEDQYLEREEAIEFGRKLANQHFFRHVLDENIFDDGNHLYRFLEDEPLVMTQCYNFPSGTIDVQPKPITEIASSLRLLSYAIIEAYVSEDGRHIDYKSIHASEEFKRYLRIIEGLQRVDLDDLSREEKLAFFINLHNMMVIHAIFTYGYPVGPLDRRKLLGDFKYVVGGCFYSLSTIHNGVLRGNQRPPYNLIKPFGLKDKRIKVALSYPEPLVHFALVSGTKSGPPLRCYSPTDIDKELVDAARSFLRNGGFVLDPQSKVISASKILLWYSVDFGKNEMEVLKHAANYLEPTKSEELLELLASTQLKATGSRCPPSEIPPLKKDHTYSALCQYHQKA</sequence>
<dbReference type="InterPro" id="IPR036390">
    <property type="entry name" value="WH_DNA-bd_sf"/>
</dbReference>
<dbReference type="InterPro" id="IPR002109">
    <property type="entry name" value="Glutaredoxin"/>
</dbReference>
<dbReference type="SUPFAM" id="SSF46785">
    <property type="entry name" value="Winged helix' DNA-binding domain"/>
    <property type="match status" value="1"/>
</dbReference>
<dbReference type="Gene3D" id="3.40.30.10">
    <property type="entry name" value="Glutaredoxin"/>
    <property type="match status" value="1"/>
</dbReference>
<dbReference type="PROSITE" id="PS50186">
    <property type="entry name" value="DEP"/>
    <property type="match status" value="1"/>
</dbReference>
<dbReference type="EMBL" id="JADCNL010000006">
    <property type="protein sequence ID" value="KAG0476239.1"/>
    <property type="molecule type" value="Genomic_DNA"/>
</dbReference>
<dbReference type="Pfam" id="PF00462">
    <property type="entry name" value="Glutaredoxin"/>
    <property type="match status" value="1"/>
</dbReference>
<evidence type="ECO:0000259" key="2">
    <source>
        <dbReference type="PROSITE" id="PS50186"/>
    </source>
</evidence>
<dbReference type="InterPro" id="IPR036388">
    <property type="entry name" value="WH-like_DNA-bd_sf"/>
</dbReference>
<name>A0A835QPB6_VANPL</name>
<dbReference type="GO" id="GO:0035556">
    <property type="term" value="P:intracellular signal transduction"/>
    <property type="evidence" value="ECO:0007669"/>
    <property type="project" value="InterPro"/>
</dbReference>
<evidence type="ECO:0000313" key="4">
    <source>
        <dbReference type="Proteomes" id="UP000636800"/>
    </source>
</evidence>
<accession>A0A835QPB6</accession>
<dbReference type="PANTHER" id="PTHR46361:SF3">
    <property type="entry name" value="ELECTRON CARRIER_ PROTEIN DISULFIDE OXIDOREDUCTASE"/>
    <property type="match status" value="1"/>
</dbReference>
<dbReference type="InterPro" id="IPR036249">
    <property type="entry name" value="Thioredoxin-like_sf"/>
</dbReference>
<dbReference type="SMART" id="SM00049">
    <property type="entry name" value="DEP"/>
    <property type="match status" value="1"/>
</dbReference>
<dbReference type="InterPro" id="IPR000591">
    <property type="entry name" value="DEP_dom"/>
</dbReference>
<protein>
    <recommendedName>
        <fullName evidence="2">DEP domain-containing protein</fullName>
    </recommendedName>
</protein>
<dbReference type="SUPFAM" id="SSF52833">
    <property type="entry name" value="Thioredoxin-like"/>
    <property type="match status" value="1"/>
</dbReference>
<dbReference type="AlphaFoldDB" id="A0A835QPB6"/>
<dbReference type="Proteomes" id="UP000636800">
    <property type="component" value="Chromosome 6"/>
</dbReference>
<keyword evidence="4" id="KW-1185">Reference proteome</keyword>
<feature type="domain" description="DEP" evidence="2">
    <location>
        <begin position="482"/>
        <end position="555"/>
    </location>
</feature>
<dbReference type="CDD" id="cd04371">
    <property type="entry name" value="DEP"/>
    <property type="match status" value="1"/>
</dbReference>
<dbReference type="Gene3D" id="1.10.10.10">
    <property type="entry name" value="Winged helix-like DNA-binding domain superfamily/Winged helix DNA-binding domain"/>
    <property type="match status" value="1"/>
</dbReference>
<comment type="caution">
    <text evidence="3">The sequence shown here is derived from an EMBL/GenBank/DDBJ whole genome shotgun (WGS) entry which is preliminary data.</text>
</comment>
<dbReference type="OrthoDB" id="2436605at2759"/>
<dbReference type="PROSITE" id="PS51354">
    <property type="entry name" value="GLUTAREDOXIN_2"/>
    <property type="match status" value="1"/>
</dbReference>
<proteinExistence type="predicted"/>
<organism evidence="3 4">
    <name type="scientific">Vanilla planifolia</name>
    <name type="common">Vanilla</name>
    <dbReference type="NCBI Taxonomy" id="51239"/>
    <lineage>
        <taxon>Eukaryota</taxon>
        <taxon>Viridiplantae</taxon>
        <taxon>Streptophyta</taxon>
        <taxon>Embryophyta</taxon>
        <taxon>Tracheophyta</taxon>
        <taxon>Spermatophyta</taxon>
        <taxon>Magnoliopsida</taxon>
        <taxon>Liliopsida</taxon>
        <taxon>Asparagales</taxon>
        <taxon>Orchidaceae</taxon>
        <taxon>Vanilloideae</taxon>
        <taxon>Vanilleae</taxon>
        <taxon>Vanilla</taxon>
    </lineage>
</organism>
<evidence type="ECO:0000256" key="1">
    <source>
        <dbReference type="SAM" id="MobiDB-lite"/>
    </source>
</evidence>
<reference evidence="3 4" key="1">
    <citation type="journal article" date="2020" name="Nat. Food">
        <title>A phased Vanilla planifolia genome enables genetic improvement of flavour and production.</title>
        <authorList>
            <person name="Hasing T."/>
            <person name="Tang H."/>
            <person name="Brym M."/>
            <person name="Khazi F."/>
            <person name="Huang T."/>
            <person name="Chambers A.H."/>
        </authorList>
    </citation>
    <scope>NUCLEOTIDE SEQUENCE [LARGE SCALE GENOMIC DNA]</scope>
    <source>
        <tissue evidence="3">Leaf</tissue>
    </source>
</reference>
<dbReference type="PANTHER" id="PTHR46361">
    <property type="entry name" value="ELECTRON CARRIER/ PROTEIN DISULFIDE OXIDOREDUCTASE"/>
    <property type="match status" value="1"/>
</dbReference>
<dbReference type="Pfam" id="PF00610">
    <property type="entry name" value="DEP"/>
    <property type="match status" value="1"/>
</dbReference>
<dbReference type="InterPro" id="IPR006869">
    <property type="entry name" value="DUF547"/>
</dbReference>
<gene>
    <name evidence="3" type="ORF">HPP92_013080</name>
</gene>
<feature type="region of interest" description="Disordered" evidence="1">
    <location>
        <begin position="84"/>
        <end position="104"/>
    </location>
</feature>